<evidence type="ECO:0000256" key="1">
    <source>
        <dbReference type="SAM" id="Phobius"/>
    </source>
</evidence>
<dbReference type="PATRIC" id="fig|1265738.3.peg.673"/>
<keyword evidence="1" id="KW-1133">Transmembrane helix</keyword>
<sequence length="414" mass="44889">MPRHHQSNTSTLTKRASGAFTLVEMLVVISIIGVLATLMLPAINRARAAARGTQCQSNLKQFGVGMTSRTVTASDSTFCSGDFNYERDGVPTEFGWVADLVNRGVLVGEMRCPSNPALASTAIQQLLSMDIDVINLSKYSGCSPCVDCLDDRRLGSEPFEDAMGDRVINIAREIDENSVNDLAGRANLVDRRLIQKGYNTNYAGTWFLFRTEFTFDDNGNPTASETGCSAAIASASSEFKQLMNDTRGRYKTRGPLSTNRVDSGKAPASTIPLLCDAAAIGFLEIGVGETMPESVLYATSMVGQPVAISNGSDWNLLEVPSLPSGTPREGVSGWLRVWNHKTRQDYRGMAPLHLGVAYVLMADGSIRAIQDKNGDGYINNGFTQHPDYWTSSDVEAPEIMLSSYYSLNSKGSEN</sequence>
<feature type="transmembrane region" description="Helical" evidence="1">
    <location>
        <begin position="20"/>
        <end position="43"/>
    </location>
</feature>
<accession>M5S8B1</accession>
<keyword evidence="1" id="KW-0472">Membrane</keyword>
<dbReference type="InterPro" id="IPR011453">
    <property type="entry name" value="DUF1559"/>
</dbReference>
<feature type="domain" description="DUF1559" evidence="2">
    <location>
        <begin position="45"/>
        <end position="373"/>
    </location>
</feature>
<comment type="caution">
    <text evidence="3">The sequence shown here is derived from an EMBL/GenBank/DDBJ whole genome shotgun (WGS) entry which is preliminary data.</text>
</comment>
<dbReference type="Proteomes" id="UP000011991">
    <property type="component" value="Unassembled WGS sequence"/>
</dbReference>
<dbReference type="InterPro" id="IPR045584">
    <property type="entry name" value="Pilin-like"/>
</dbReference>
<dbReference type="AlphaFoldDB" id="M5S8B1"/>
<dbReference type="Pfam" id="PF07963">
    <property type="entry name" value="N_methyl"/>
    <property type="match status" value="1"/>
</dbReference>
<dbReference type="PANTHER" id="PTHR30093:SF2">
    <property type="entry name" value="TYPE II SECRETION SYSTEM PROTEIN H"/>
    <property type="match status" value="1"/>
</dbReference>
<keyword evidence="4" id="KW-1185">Reference proteome</keyword>
<organism evidence="3 4">
    <name type="scientific">Rhodopirellula maiorica SM1</name>
    <dbReference type="NCBI Taxonomy" id="1265738"/>
    <lineage>
        <taxon>Bacteria</taxon>
        <taxon>Pseudomonadati</taxon>
        <taxon>Planctomycetota</taxon>
        <taxon>Planctomycetia</taxon>
        <taxon>Pirellulales</taxon>
        <taxon>Pirellulaceae</taxon>
        <taxon>Novipirellula</taxon>
    </lineage>
</organism>
<keyword evidence="1" id="KW-0812">Transmembrane</keyword>
<dbReference type="PANTHER" id="PTHR30093">
    <property type="entry name" value="GENERAL SECRETION PATHWAY PROTEIN G"/>
    <property type="match status" value="1"/>
</dbReference>
<dbReference type="SUPFAM" id="SSF54523">
    <property type="entry name" value="Pili subunits"/>
    <property type="match status" value="1"/>
</dbReference>
<name>M5S8B1_9BACT</name>
<proteinExistence type="predicted"/>
<dbReference type="EMBL" id="ANOG01000105">
    <property type="protein sequence ID" value="EMI22404.1"/>
    <property type="molecule type" value="Genomic_DNA"/>
</dbReference>
<reference evidence="3 4" key="1">
    <citation type="journal article" date="2013" name="Mar. Genomics">
        <title>Expression of sulfatases in Rhodopirellula baltica and the diversity of sulfatases in the genus Rhodopirellula.</title>
        <authorList>
            <person name="Wegner C.E."/>
            <person name="Richter-Heitmann T."/>
            <person name="Klindworth A."/>
            <person name="Klockow C."/>
            <person name="Richter M."/>
            <person name="Achstetter T."/>
            <person name="Glockner F.O."/>
            <person name="Harder J."/>
        </authorList>
    </citation>
    <scope>NUCLEOTIDE SEQUENCE [LARGE SCALE GENOMIC DNA]</scope>
    <source>
        <strain evidence="3 4">SM1</strain>
    </source>
</reference>
<dbReference type="Pfam" id="PF07596">
    <property type="entry name" value="SBP_bac_10"/>
    <property type="match status" value="1"/>
</dbReference>
<dbReference type="InterPro" id="IPR012902">
    <property type="entry name" value="N_methyl_site"/>
</dbReference>
<gene>
    <name evidence="3" type="ORF">RMSM_00674</name>
</gene>
<dbReference type="RefSeq" id="WP_008691408.1">
    <property type="nucleotide sequence ID" value="NZ_ANOG01000105.1"/>
</dbReference>
<evidence type="ECO:0000313" key="3">
    <source>
        <dbReference type="EMBL" id="EMI22404.1"/>
    </source>
</evidence>
<evidence type="ECO:0000259" key="2">
    <source>
        <dbReference type="Pfam" id="PF07596"/>
    </source>
</evidence>
<protein>
    <submittedName>
        <fullName evidence="3">Protein containing Prepilin-type cleavage/methylation</fullName>
    </submittedName>
</protein>
<dbReference type="Gene3D" id="3.30.700.10">
    <property type="entry name" value="Glycoprotein, Type 4 Pilin"/>
    <property type="match status" value="1"/>
</dbReference>
<evidence type="ECO:0000313" key="4">
    <source>
        <dbReference type="Proteomes" id="UP000011991"/>
    </source>
</evidence>
<dbReference type="NCBIfam" id="TIGR02532">
    <property type="entry name" value="IV_pilin_GFxxxE"/>
    <property type="match status" value="1"/>
</dbReference>